<dbReference type="SMART" id="SM00450">
    <property type="entry name" value="RHOD"/>
    <property type="match status" value="1"/>
</dbReference>
<keyword evidence="4" id="KW-1185">Reference proteome</keyword>
<dbReference type="PROSITE" id="PS50206">
    <property type="entry name" value="RHODANESE_3"/>
    <property type="match status" value="1"/>
</dbReference>
<proteinExistence type="predicted"/>
<dbReference type="EMBL" id="FNOJ01000017">
    <property type="protein sequence ID" value="SDW86124.1"/>
    <property type="molecule type" value="Genomic_DNA"/>
</dbReference>
<dbReference type="Proteomes" id="UP000182589">
    <property type="component" value="Unassembled WGS sequence"/>
</dbReference>
<dbReference type="EMBL" id="BSRA01000003">
    <property type="protein sequence ID" value="GLV12992.1"/>
    <property type="molecule type" value="Genomic_DNA"/>
</dbReference>
<reference evidence="2" key="3">
    <citation type="submission" date="2023-02" db="EMBL/GenBank/DDBJ databases">
        <title>Proposal of a novel subspecies: Alicyclobacillus hesperidum subspecies aegle.</title>
        <authorList>
            <person name="Goto K."/>
            <person name="Fujii T."/>
            <person name="Yasui K."/>
            <person name="Mochida K."/>
            <person name="Kato-Tanaka Y."/>
            <person name="Morohoshi S."/>
            <person name="An S.Y."/>
            <person name="Kasai H."/>
            <person name="Yokota A."/>
        </authorList>
    </citation>
    <scope>NUCLEOTIDE SEQUENCE</scope>
    <source>
        <strain evidence="2">DSM 12766</strain>
    </source>
</reference>
<sequence length="105" mass="11847">MFGRSKVRNIIPLDLEERLKRGEKLQIIDVREPSEVASGKIPGAINIPLGQLPQRFGEIDRHREAVIVCRSGMRSTKACKFLIGQGYDQVWNLMGGMNGWKGRVQ</sequence>
<dbReference type="InterPro" id="IPR001763">
    <property type="entry name" value="Rhodanese-like_dom"/>
</dbReference>
<evidence type="ECO:0000313" key="3">
    <source>
        <dbReference type="EMBL" id="SDW86124.1"/>
    </source>
</evidence>
<dbReference type="Gene3D" id="3.40.250.10">
    <property type="entry name" value="Rhodanese-like domain"/>
    <property type="match status" value="1"/>
</dbReference>
<accession>A0A1H2X0U2</accession>
<dbReference type="RefSeq" id="WP_006446966.1">
    <property type="nucleotide sequence ID" value="NZ_BSRA01000003.1"/>
</dbReference>
<reference evidence="3" key="1">
    <citation type="submission" date="2016-10" db="EMBL/GenBank/DDBJ databases">
        <authorList>
            <person name="de Groot N.N."/>
        </authorList>
    </citation>
    <scope>NUCLEOTIDE SEQUENCE [LARGE SCALE GENOMIC DNA]</scope>
    <source>
        <strain evidence="3">DSM 12489</strain>
    </source>
</reference>
<keyword evidence="3" id="KW-0808">Transferase</keyword>
<dbReference type="Proteomes" id="UP001157137">
    <property type="component" value="Unassembled WGS sequence"/>
</dbReference>
<gene>
    <name evidence="2" type="ORF">Heshes_06760</name>
    <name evidence="3" type="ORF">SAMN04489725_11760</name>
</gene>
<reference evidence="4" key="2">
    <citation type="submission" date="2016-10" db="EMBL/GenBank/DDBJ databases">
        <authorList>
            <person name="Varghese N."/>
        </authorList>
    </citation>
    <scope>NUCLEOTIDE SEQUENCE [LARGE SCALE GENOMIC DNA]</scope>
    <source>
        <strain evidence="4">DSM 12489</strain>
    </source>
</reference>
<dbReference type="Pfam" id="PF00581">
    <property type="entry name" value="Rhodanese"/>
    <property type="match status" value="1"/>
</dbReference>
<name>A0A1H2X0U2_9BACL</name>
<dbReference type="STRING" id="89784.SAMN04489725_11760"/>
<evidence type="ECO:0000259" key="1">
    <source>
        <dbReference type="PROSITE" id="PS50206"/>
    </source>
</evidence>
<organism evidence="3 4">
    <name type="scientific">Alicyclobacillus hesperidum</name>
    <dbReference type="NCBI Taxonomy" id="89784"/>
    <lineage>
        <taxon>Bacteria</taxon>
        <taxon>Bacillati</taxon>
        <taxon>Bacillota</taxon>
        <taxon>Bacilli</taxon>
        <taxon>Bacillales</taxon>
        <taxon>Alicyclobacillaceae</taxon>
        <taxon>Alicyclobacillus</taxon>
    </lineage>
</organism>
<dbReference type="PANTHER" id="PTHR43031:SF17">
    <property type="entry name" value="SULFURTRANSFERASE YTWF-RELATED"/>
    <property type="match status" value="1"/>
</dbReference>
<dbReference type="CDD" id="cd00158">
    <property type="entry name" value="RHOD"/>
    <property type="match status" value="1"/>
</dbReference>
<dbReference type="GO" id="GO:0016740">
    <property type="term" value="F:transferase activity"/>
    <property type="evidence" value="ECO:0007669"/>
    <property type="project" value="UniProtKB-KW"/>
</dbReference>
<dbReference type="SUPFAM" id="SSF52821">
    <property type="entry name" value="Rhodanese/Cell cycle control phosphatase"/>
    <property type="match status" value="1"/>
</dbReference>
<dbReference type="AlphaFoldDB" id="A0A1H2X0U2"/>
<feature type="domain" description="Rhodanese" evidence="1">
    <location>
        <begin position="21"/>
        <end position="105"/>
    </location>
</feature>
<dbReference type="InterPro" id="IPR036873">
    <property type="entry name" value="Rhodanese-like_dom_sf"/>
</dbReference>
<dbReference type="InterPro" id="IPR050229">
    <property type="entry name" value="GlpE_sulfurtransferase"/>
</dbReference>
<dbReference type="PANTHER" id="PTHR43031">
    <property type="entry name" value="FAD-DEPENDENT OXIDOREDUCTASE"/>
    <property type="match status" value="1"/>
</dbReference>
<evidence type="ECO:0000313" key="2">
    <source>
        <dbReference type="EMBL" id="GLV12992.1"/>
    </source>
</evidence>
<protein>
    <submittedName>
        <fullName evidence="2">Rhodanese-like domain-containing protein</fullName>
    </submittedName>
    <submittedName>
        <fullName evidence="3">Rhodanese-related sulfurtransferase</fullName>
    </submittedName>
</protein>
<evidence type="ECO:0000313" key="4">
    <source>
        <dbReference type="Proteomes" id="UP000182589"/>
    </source>
</evidence>